<reference evidence="2 3" key="1">
    <citation type="journal article" date="2017" name="PLoS Biol.">
        <title>The sea cucumber genome provides insights into morphological evolution and visceral regeneration.</title>
        <authorList>
            <person name="Zhang X."/>
            <person name="Sun L."/>
            <person name="Yuan J."/>
            <person name="Sun Y."/>
            <person name="Gao Y."/>
            <person name="Zhang L."/>
            <person name="Li S."/>
            <person name="Dai H."/>
            <person name="Hamel J.F."/>
            <person name="Liu C."/>
            <person name="Yu Y."/>
            <person name="Liu S."/>
            <person name="Lin W."/>
            <person name="Guo K."/>
            <person name="Jin S."/>
            <person name="Xu P."/>
            <person name="Storey K.B."/>
            <person name="Huan P."/>
            <person name="Zhang T."/>
            <person name="Zhou Y."/>
            <person name="Zhang J."/>
            <person name="Lin C."/>
            <person name="Li X."/>
            <person name="Xing L."/>
            <person name="Huo D."/>
            <person name="Sun M."/>
            <person name="Wang L."/>
            <person name="Mercier A."/>
            <person name="Li F."/>
            <person name="Yang H."/>
            <person name="Xiang J."/>
        </authorList>
    </citation>
    <scope>NUCLEOTIDE SEQUENCE [LARGE SCALE GENOMIC DNA]</scope>
    <source>
        <strain evidence="2">Shaxun</strain>
        <tissue evidence="2">Muscle</tissue>
    </source>
</reference>
<proteinExistence type="predicted"/>
<dbReference type="Pfam" id="PF13450">
    <property type="entry name" value="NAD_binding_8"/>
    <property type="match status" value="1"/>
</dbReference>
<dbReference type="STRING" id="307972.A0A2G8KAR7"/>
<sequence length="123" mass="13465">MVFHKLKSFVSLTLLSTSAFFLSRTVKSQETDKAGSEIQTGIPKIAVIGGGIGGTSCAYFLQELFRDGVEIDVYERGEIGGRIKSIHIAGRDYESGASIIHPRNKYLVQHAAKFGKFLKGQRS</sequence>
<evidence type="ECO:0000313" key="3">
    <source>
        <dbReference type="Proteomes" id="UP000230750"/>
    </source>
</evidence>
<name>A0A2G8KAR7_STIJA</name>
<evidence type="ECO:0000256" key="1">
    <source>
        <dbReference type="SAM" id="SignalP"/>
    </source>
</evidence>
<dbReference type="InterPro" id="IPR036188">
    <property type="entry name" value="FAD/NAD-bd_sf"/>
</dbReference>
<dbReference type="GO" id="GO:0030327">
    <property type="term" value="P:prenylated protein catabolic process"/>
    <property type="evidence" value="ECO:0007669"/>
    <property type="project" value="TreeGrafter"/>
</dbReference>
<dbReference type="PANTHER" id="PTHR15944">
    <property type="entry name" value="FARNESYLCYSTEINE LYASE"/>
    <property type="match status" value="1"/>
</dbReference>
<dbReference type="PANTHER" id="PTHR15944:SF0">
    <property type="entry name" value="PRENYLCYSTEINE LYASE DOMAIN-CONTAINING PROTEIN"/>
    <property type="match status" value="1"/>
</dbReference>
<accession>A0A2G8KAR7</accession>
<dbReference type="InterPro" id="IPR017046">
    <property type="entry name" value="Prenylcysteine_Oxase1"/>
</dbReference>
<comment type="caution">
    <text evidence="2">The sequence shown here is derived from an EMBL/GenBank/DDBJ whole genome shotgun (WGS) entry which is preliminary data.</text>
</comment>
<organism evidence="2 3">
    <name type="scientific">Stichopus japonicus</name>
    <name type="common">Sea cucumber</name>
    <dbReference type="NCBI Taxonomy" id="307972"/>
    <lineage>
        <taxon>Eukaryota</taxon>
        <taxon>Metazoa</taxon>
        <taxon>Echinodermata</taxon>
        <taxon>Eleutherozoa</taxon>
        <taxon>Echinozoa</taxon>
        <taxon>Holothuroidea</taxon>
        <taxon>Aspidochirotacea</taxon>
        <taxon>Aspidochirotida</taxon>
        <taxon>Stichopodidae</taxon>
        <taxon>Apostichopus</taxon>
    </lineage>
</organism>
<feature type="chain" id="PRO_5013956797" evidence="1">
    <location>
        <begin position="29"/>
        <end position="123"/>
    </location>
</feature>
<dbReference type="OrthoDB" id="437369at2759"/>
<dbReference type="AlphaFoldDB" id="A0A2G8KAR7"/>
<dbReference type="Gene3D" id="3.50.50.60">
    <property type="entry name" value="FAD/NAD(P)-binding domain"/>
    <property type="match status" value="1"/>
</dbReference>
<keyword evidence="1" id="KW-0732">Signal</keyword>
<gene>
    <name evidence="2" type="ORF">BSL78_18074</name>
</gene>
<dbReference type="Proteomes" id="UP000230750">
    <property type="component" value="Unassembled WGS sequence"/>
</dbReference>
<evidence type="ECO:0000313" key="2">
    <source>
        <dbReference type="EMBL" id="PIK45087.1"/>
    </source>
</evidence>
<keyword evidence="3" id="KW-1185">Reference proteome</keyword>
<protein>
    <submittedName>
        <fullName evidence="2">Prenylcysteine oxidase</fullName>
    </submittedName>
</protein>
<dbReference type="GO" id="GO:0001735">
    <property type="term" value="F:prenylcysteine oxidase activity"/>
    <property type="evidence" value="ECO:0007669"/>
    <property type="project" value="InterPro"/>
</dbReference>
<feature type="signal peptide" evidence="1">
    <location>
        <begin position="1"/>
        <end position="28"/>
    </location>
</feature>
<dbReference type="EMBL" id="MRZV01000736">
    <property type="protein sequence ID" value="PIK45087.1"/>
    <property type="molecule type" value="Genomic_DNA"/>
</dbReference>
<dbReference type="SUPFAM" id="SSF51905">
    <property type="entry name" value="FAD/NAD(P)-binding domain"/>
    <property type="match status" value="1"/>
</dbReference>